<evidence type="ECO:0000256" key="1">
    <source>
        <dbReference type="SAM" id="MobiDB-lite"/>
    </source>
</evidence>
<name>A0A7S4LFP6_9EUGL</name>
<dbReference type="AlphaFoldDB" id="A0A7S4LFP6"/>
<feature type="compositionally biased region" description="Polar residues" evidence="1">
    <location>
        <begin position="84"/>
        <end position="94"/>
    </location>
</feature>
<sequence>MPIMAGGGPWCVVLTAPCSPTLPSPTERLYPALLTAVQQEWHRVGSKEVVSNMEGAKQLESTMPRPQEQVSAPEIACQIPSVHPQPTSRNQLESTAWRLPSMHHRPFMGGL</sequence>
<dbReference type="EMBL" id="HBJA01108910">
    <property type="protein sequence ID" value="CAE0826341.1"/>
    <property type="molecule type" value="Transcribed_RNA"/>
</dbReference>
<feature type="region of interest" description="Disordered" evidence="1">
    <location>
        <begin position="81"/>
        <end position="111"/>
    </location>
</feature>
<accession>A0A7S4LFP6</accession>
<reference evidence="2" key="1">
    <citation type="submission" date="2021-01" db="EMBL/GenBank/DDBJ databases">
        <authorList>
            <person name="Corre E."/>
            <person name="Pelletier E."/>
            <person name="Niang G."/>
            <person name="Scheremetjew M."/>
            <person name="Finn R."/>
            <person name="Kale V."/>
            <person name="Holt S."/>
            <person name="Cochrane G."/>
            <person name="Meng A."/>
            <person name="Brown T."/>
            <person name="Cohen L."/>
        </authorList>
    </citation>
    <scope>NUCLEOTIDE SEQUENCE</scope>
    <source>
        <strain evidence="2">CCMP1594</strain>
    </source>
</reference>
<gene>
    <name evidence="2" type="ORF">EGYM00163_LOCUS37597</name>
</gene>
<evidence type="ECO:0000313" key="2">
    <source>
        <dbReference type="EMBL" id="CAE0826341.1"/>
    </source>
</evidence>
<protein>
    <submittedName>
        <fullName evidence="2">Uncharacterized protein</fullName>
    </submittedName>
</protein>
<proteinExistence type="predicted"/>
<feature type="compositionally biased region" description="Basic residues" evidence="1">
    <location>
        <begin position="101"/>
        <end position="111"/>
    </location>
</feature>
<organism evidence="2">
    <name type="scientific">Eutreptiella gymnastica</name>
    <dbReference type="NCBI Taxonomy" id="73025"/>
    <lineage>
        <taxon>Eukaryota</taxon>
        <taxon>Discoba</taxon>
        <taxon>Euglenozoa</taxon>
        <taxon>Euglenida</taxon>
        <taxon>Spirocuta</taxon>
        <taxon>Euglenophyceae</taxon>
        <taxon>Eutreptiales</taxon>
        <taxon>Eutreptiaceae</taxon>
        <taxon>Eutreptiella</taxon>
    </lineage>
</organism>